<reference evidence="2" key="1">
    <citation type="journal article" date="2023" name="Science">
        <title>Genome structures resolve the early diversification of teleost fishes.</title>
        <authorList>
            <person name="Parey E."/>
            <person name="Louis A."/>
            <person name="Montfort J."/>
            <person name="Bouchez O."/>
            <person name="Roques C."/>
            <person name="Iampietro C."/>
            <person name="Lluch J."/>
            <person name="Castinel A."/>
            <person name="Donnadieu C."/>
            <person name="Desvignes T."/>
            <person name="Floi Bucao C."/>
            <person name="Jouanno E."/>
            <person name="Wen M."/>
            <person name="Mejri S."/>
            <person name="Dirks R."/>
            <person name="Jansen H."/>
            <person name="Henkel C."/>
            <person name="Chen W.J."/>
            <person name="Zahm M."/>
            <person name="Cabau C."/>
            <person name="Klopp C."/>
            <person name="Thompson A.W."/>
            <person name="Robinson-Rechavi M."/>
            <person name="Braasch I."/>
            <person name="Lecointre G."/>
            <person name="Bobe J."/>
            <person name="Postlethwait J.H."/>
            <person name="Berthelot C."/>
            <person name="Roest Crollius H."/>
            <person name="Guiguen Y."/>
        </authorList>
    </citation>
    <scope>NUCLEOTIDE SEQUENCE</scope>
    <source>
        <strain evidence="2">NC1722</strain>
    </source>
</reference>
<evidence type="ECO:0000313" key="3">
    <source>
        <dbReference type="Proteomes" id="UP001221898"/>
    </source>
</evidence>
<dbReference type="Proteomes" id="UP001221898">
    <property type="component" value="Unassembled WGS sequence"/>
</dbReference>
<proteinExistence type="predicted"/>
<comment type="caution">
    <text evidence="2">The sequence shown here is derived from an EMBL/GenBank/DDBJ whole genome shotgun (WGS) entry which is preliminary data.</text>
</comment>
<name>A0AAD7S0Y1_9TELE</name>
<dbReference type="AlphaFoldDB" id="A0AAD7S0Y1"/>
<gene>
    <name evidence="2" type="ORF">AAFF_G00072900</name>
</gene>
<protein>
    <submittedName>
        <fullName evidence="2">Uncharacterized protein</fullName>
    </submittedName>
</protein>
<dbReference type="EMBL" id="JAINUG010000144">
    <property type="protein sequence ID" value="KAJ8392616.1"/>
    <property type="molecule type" value="Genomic_DNA"/>
</dbReference>
<evidence type="ECO:0000313" key="2">
    <source>
        <dbReference type="EMBL" id="KAJ8392616.1"/>
    </source>
</evidence>
<sequence>MPPIQGQGRSFRREPLITRFQEHQTYRRPLPDPGIPASASGTVSLPIHLFVLLMVPAPLFSVSSGLLSCVGEWERTALSSQSQSPRHARRQRLVSRAHNDIDGGNGATERT</sequence>
<feature type="region of interest" description="Disordered" evidence="1">
    <location>
        <begin position="76"/>
        <end position="111"/>
    </location>
</feature>
<organism evidence="2 3">
    <name type="scientific">Aldrovandia affinis</name>
    <dbReference type="NCBI Taxonomy" id="143900"/>
    <lineage>
        <taxon>Eukaryota</taxon>
        <taxon>Metazoa</taxon>
        <taxon>Chordata</taxon>
        <taxon>Craniata</taxon>
        <taxon>Vertebrata</taxon>
        <taxon>Euteleostomi</taxon>
        <taxon>Actinopterygii</taxon>
        <taxon>Neopterygii</taxon>
        <taxon>Teleostei</taxon>
        <taxon>Notacanthiformes</taxon>
        <taxon>Halosauridae</taxon>
        <taxon>Aldrovandia</taxon>
    </lineage>
</organism>
<evidence type="ECO:0000256" key="1">
    <source>
        <dbReference type="SAM" id="MobiDB-lite"/>
    </source>
</evidence>
<keyword evidence="3" id="KW-1185">Reference proteome</keyword>
<accession>A0AAD7S0Y1</accession>
<feature type="compositionally biased region" description="Basic residues" evidence="1">
    <location>
        <begin position="86"/>
        <end position="95"/>
    </location>
</feature>